<feature type="transmembrane region" description="Helical" evidence="10">
    <location>
        <begin position="25"/>
        <end position="45"/>
    </location>
</feature>
<gene>
    <name evidence="11" type="primary">TMEM208</name>
</gene>
<feature type="compositionally biased region" description="Basic residues" evidence="9">
    <location>
        <begin position="161"/>
        <end position="173"/>
    </location>
</feature>
<keyword evidence="8 10" id="KW-0472">Membrane</keyword>
<evidence type="ECO:0000256" key="3">
    <source>
        <dbReference type="ARBA" id="ARBA00009950"/>
    </source>
</evidence>
<accession>A0A6I8PDP1</accession>
<keyword evidence="6" id="KW-0256">Endoplasmic reticulum</keyword>
<comment type="subcellular location">
    <subcellularLocation>
        <location evidence="2">Endoplasmic reticulum membrane</location>
        <topology evidence="2">Multi-pass membrane protein</topology>
    </subcellularLocation>
</comment>
<dbReference type="GeneID" id="100075145"/>
<dbReference type="Proteomes" id="UP000002279">
    <property type="component" value="Chromosome X1"/>
</dbReference>
<comment type="similarity">
    <text evidence="3">Belongs to the TMEM208 family.</text>
</comment>
<evidence type="ECO:0000256" key="4">
    <source>
        <dbReference type="ARBA" id="ARBA00015033"/>
    </source>
</evidence>
<evidence type="ECO:0000256" key="10">
    <source>
        <dbReference type="SAM" id="Phobius"/>
    </source>
</evidence>
<evidence type="ECO:0000313" key="12">
    <source>
        <dbReference type="Proteomes" id="UP000002279"/>
    </source>
</evidence>
<dbReference type="Bgee" id="ENSOANG00000036828">
    <property type="expression patterns" value="Expressed in endometrium and 7 other cell types or tissues"/>
</dbReference>
<sequence>MAPKGKVGTKGKKQIFEENKETLRFYLRIILGANAIYSVVNLVIFYSSASFWAWVALIFSLVVYGASYRSMSAMARAAFADDGALTDSGIDLNMEQGMAEHLKDAILLTAIVQVLSCFSLYIWYFWLLAPGRALYLLWVNILGPWLTSDSAPTAPEPNEKKQRRQERRQMKRL</sequence>
<dbReference type="KEGG" id="oaa:100075145"/>
<evidence type="ECO:0000313" key="11">
    <source>
        <dbReference type="Ensembl" id="ENSOANP00000050785.1"/>
    </source>
</evidence>
<dbReference type="RefSeq" id="XP_001506681.2">
    <property type="nucleotide sequence ID" value="XM_001506631.6"/>
</dbReference>
<dbReference type="GO" id="GO:0006624">
    <property type="term" value="P:vacuolar protein processing"/>
    <property type="evidence" value="ECO:0000318"/>
    <property type="project" value="GO_Central"/>
</dbReference>
<dbReference type="OMA" id="PIRAGWM"/>
<dbReference type="AlphaFoldDB" id="A0A6I8PDP1"/>
<dbReference type="GO" id="GO:0005789">
    <property type="term" value="C:endoplasmic reticulum membrane"/>
    <property type="evidence" value="ECO:0007669"/>
    <property type="project" value="UniProtKB-SubCell"/>
</dbReference>
<feature type="region of interest" description="Disordered" evidence="9">
    <location>
        <begin position="151"/>
        <end position="173"/>
    </location>
</feature>
<evidence type="ECO:0000256" key="1">
    <source>
        <dbReference type="ARBA" id="ARBA00003220"/>
    </source>
</evidence>
<evidence type="ECO:0000256" key="5">
    <source>
        <dbReference type="ARBA" id="ARBA00022692"/>
    </source>
</evidence>
<evidence type="ECO:0000256" key="6">
    <source>
        <dbReference type="ARBA" id="ARBA00022824"/>
    </source>
</evidence>
<dbReference type="FunCoup" id="A0A6I8PDP1">
    <property type="interactions" value="288"/>
</dbReference>
<keyword evidence="5 10" id="KW-0812">Transmembrane</keyword>
<comment type="function">
    <text evidence="1">May function as a negative regulator of endoplasmic reticulum-stress induced autophagy.</text>
</comment>
<evidence type="ECO:0000256" key="9">
    <source>
        <dbReference type="SAM" id="MobiDB-lite"/>
    </source>
</evidence>
<dbReference type="PANTHER" id="PTHR13505:SF7">
    <property type="entry name" value="TRANSMEMBRANE PROTEIN 208"/>
    <property type="match status" value="1"/>
</dbReference>
<feature type="transmembrane region" description="Helical" evidence="10">
    <location>
        <begin position="105"/>
        <end position="126"/>
    </location>
</feature>
<dbReference type="InterPro" id="IPR008506">
    <property type="entry name" value="SND2/TMEM208"/>
</dbReference>
<reference evidence="11" key="3">
    <citation type="submission" date="2025-09" db="UniProtKB">
        <authorList>
            <consortium name="Ensembl"/>
        </authorList>
    </citation>
    <scope>IDENTIFICATION</scope>
    <source>
        <strain evidence="11">Glennie</strain>
    </source>
</reference>
<dbReference type="GO" id="GO:0005773">
    <property type="term" value="C:vacuole"/>
    <property type="evidence" value="ECO:0007669"/>
    <property type="project" value="GOC"/>
</dbReference>
<keyword evidence="7 10" id="KW-1133">Transmembrane helix</keyword>
<dbReference type="InParanoid" id="A0A6I8PDP1"/>
<proteinExistence type="inferred from homology"/>
<dbReference type="Pfam" id="PF05620">
    <property type="entry name" value="TMEM208_SND2"/>
    <property type="match status" value="1"/>
</dbReference>
<evidence type="ECO:0000256" key="8">
    <source>
        <dbReference type="ARBA" id="ARBA00023136"/>
    </source>
</evidence>
<dbReference type="Ensembl" id="ENSOANT00000068190.1">
    <property type="protein sequence ID" value="ENSOANP00000050785.1"/>
    <property type="gene ID" value="ENSOANG00000036828.1"/>
</dbReference>
<reference evidence="11" key="2">
    <citation type="submission" date="2025-08" db="UniProtKB">
        <authorList>
            <consortium name="Ensembl"/>
        </authorList>
    </citation>
    <scope>IDENTIFICATION</scope>
    <source>
        <strain evidence="11">Glennie</strain>
    </source>
</reference>
<evidence type="ECO:0000256" key="7">
    <source>
        <dbReference type="ARBA" id="ARBA00022989"/>
    </source>
</evidence>
<dbReference type="OrthoDB" id="10012212at2759"/>
<dbReference type="CTD" id="29100"/>
<name>A0A6I8PDP1_ORNAN</name>
<dbReference type="GeneTree" id="ENSGT00390000008139"/>
<reference evidence="11 12" key="1">
    <citation type="journal article" date="2008" name="Nature">
        <title>Genome analysis of the platypus reveals unique signatures of evolution.</title>
        <authorList>
            <person name="Warren W.C."/>
            <person name="Hillier L.W."/>
            <person name="Marshall Graves J.A."/>
            <person name="Birney E."/>
            <person name="Ponting C.P."/>
            <person name="Grutzner F."/>
            <person name="Belov K."/>
            <person name="Miller W."/>
            <person name="Clarke L."/>
            <person name="Chinwalla A.T."/>
            <person name="Yang S.P."/>
            <person name="Heger A."/>
            <person name="Locke D.P."/>
            <person name="Miethke P."/>
            <person name="Waters P.D."/>
            <person name="Veyrunes F."/>
            <person name="Fulton L."/>
            <person name="Fulton B."/>
            <person name="Graves T."/>
            <person name="Wallis J."/>
            <person name="Puente X.S."/>
            <person name="Lopez-Otin C."/>
            <person name="Ordonez G.R."/>
            <person name="Eichler E.E."/>
            <person name="Chen L."/>
            <person name="Cheng Z."/>
            <person name="Deakin J.E."/>
            <person name="Alsop A."/>
            <person name="Thompson K."/>
            <person name="Kirby P."/>
            <person name="Papenfuss A.T."/>
            <person name="Wakefield M.J."/>
            <person name="Olender T."/>
            <person name="Lancet D."/>
            <person name="Huttley G.A."/>
            <person name="Smit A.F."/>
            <person name="Pask A."/>
            <person name="Temple-Smith P."/>
            <person name="Batzer M.A."/>
            <person name="Walker J.A."/>
            <person name="Konkel M.K."/>
            <person name="Harris R.S."/>
            <person name="Whittington C.M."/>
            <person name="Wong E.S."/>
            <person name="Gemmell N.J."/>
            <person name="Buschiazzo E."/>
            <person name="Vargas Jentzsch I.M."/>
            <person name="Merkel A."/>
            <person name="Schmitz J."/>
            <person name="Zemann A."/>
            <person name="Churakov G."/>
            <person name="Kriegs J.O."/>
            <person name="Brosius J."/>
            <person name="Murchison E.P."/>
            <person name="Sachidanandam R."/>
            <person name="Smith C."/>
            <person name="Hannon G.J."/>
            <person name="Tsend-Ayush E."/>
            <person name="McMillan D."/>
            <person name="Attenborough R."/>
            <person name="Rens W."/>
            <person name="Ferguson-Smith M."/>
            <person name="Lefevre C.M."/>
            <person name="Sharp J.A."/>
            <person name="Nicholas K.R."/>
            <person name="Ray D.A."/>
            <person name="Kube M."/>
            <person name="Reinhardt R."/>
            <person name="Pringle T.H."/>
            <person name="Taylor J."/>
            <person name="Jones R.C."/>
            <person name="Nixon B."/>
            <person name="Dacheux J.L."/>
            <person name="Niwa H."/>
            <person name="Sekita Y."/>
            <person name="Huang X."/>
            <person name="Stark A."/>
            <person name="Kheradpour P."/>
            <person name="Kellis M."/>
            <person name="Flicek P."/>
            <person name="Chen Y."/>
            <person name="Webber C."/>
            <person name="Hardison R."/>
            <person name="Nelson J."/>
            <person name="Hallsworth-Pepin K."/>
            <person name="Delehaunty K."/>
            <person name="Markovic C."/>
            <person name="Minx P."/>
            <person name="Feng Y."/>
            <person name="Kremitzki C."/>
            <person name="Mitreva M."/>
            <person name="Glasscock J."/>
            <person name="Wylie T."/>
            <person name="Wohldmann P."/>
            <person name="Thiru P."/>
            <person name="Nhan M.N."/>
            <person name="Pohl C.S."/>
            <person name="Smith S.M."/>
            <person name="Hou S."/>
            <person name="Nefedov M."/>
            <person name="de Jong P.J."/>
            <person name="Renfree M.B."/>
            <person name="Mardis E.R."/>
            <person name="Wilson R.K."/>
        </authorList>
    </citation>
    <scope>NUCLEOTIDE SEQUENCE [LARGE SCALE GENOMIC DNA]</scope>
    <source>
        <strain evidence="11 12">Glennie</strain>
    </source>
</reference>
<keyword evidence="12" id="KW-1185">Reference proteome</keyword>
<feature type="transmembrane region" description="Helical" evidence="10">
    <location>
        <begin position="51"/>
        <end position="68"/>
    </location>
</feature>
<dbReference type="PANTHER" id="PTHR13505">
    <property type="entry name" value="TRANSMEMBRANE PROTEIN 208"/>
    <property type="match status" value="1"/>
</dbReference>
<organism evidence="11 12">
    <name type="scientific">Ornithorhynchus anatinus</name>
    <name type="common">Duckbill platypus</name>
    <dbReference type="NCBI Taxonomy" id="9258"/>
    <lineage>
        <taxon>Eukaryota</taxon>
        <taxon>Metazoa</taxon>
        <taxon>Chordata</taxon>
        <taxon>Craniata</taxon>
        <taxon>Vertebrata</taxon>
        <taxon>Euteleostomi</taxon>
        <taxon>Mammalia</taxon>
        <taxon>Monotremata</taxon>
        <taxon>Ornithorhynchidae</taxon>
        <taxon>Ornithorhynchus</taxon>
    </lineage>
</organism>
<evidence type="ECO:0000256" key="2">
    <source>
        <dbReference type="ARBA" id="ARBA00004477"/>
    </source>
</evidence>
<protein>
    <recommendedName>
        <fullName evidence="4">Transmembrane protein 208</fullName>
    </recommendedName>
</protein>